<sequence>MEDTNGQLLSRLSAIERVVEQLVERANAATQADATGGVGARSVSTNWIPIPWIR</sequence>
<evidence type="ECO:0000313" key="2">
    <source>
        <dbReference type="Proteomes" id="UP001237737"/>
    </source>
</evidence>
<gene>
    <name evidence="1" type="ORF">J2T07_000995</name>
</gene>
<dbReference type="EMBL" id="JAUSSK010000001">
    <property type="protein sequence ID" value="MDQ0008836.1"/>
    <property type="molecule type" value="Genomic_DNA"/>
</dbReference>
<dbReference type="RefSeq" id="WP_306847784.1">
    <property type="nucleotide sequence ID" value="NZ_JAUSSK010000001.1"/>
</dbReference>
<keyword evidence="2" id="KW-1185">Reference proteome</keyword>
<evidence type="ECO:0000313" key="1">
    <source>
        <dbReference type="EMBL" id="MDQ0008836.1"/>
    </source>
</evidence>
<organism evidence="1 2">
    <name type="scientific">Luteibacter jiangsuensis</name>
    <dbReference type="NCBI Taxonomy" id="637577"/>
    <lineage>
        <taxon>Bacteria</taxon>
        <taxon>Pseudomonadati</taxon>
        <taxon>Pseudomonadota</taxon>
        <taxon>Gammaproteobacteria</taxon>
        <taxon>Lysobacterales</taxon>
        <taxon>Rhodanobacteraceae</taxon>
        <taxon>Luteibacter</taxon>
    </lineage>
</organism>
<dbReference type="Proteomes" id="UP001237737">
    <property type="component" value="Unassembled WGS sequence"/>
</dbReference>
<name>A0ABT9SV19_9GAMM</name>
<reference evidence="1 2" key="1">
    <citation type="submission" date="2023-07" db="EMBL/GenBank/DDBJ databases">
        <title>Sorghum-associated microbial communities from plants grown in Nebraska, USA.</title>
        <authorList>
            <person name="Schachtman D."/>
        </authorList>
    </citation>
    <scope>NUCLEOTIDE SEQUENCE [LARGE SCALE GENOMIC DNA]</scope>
    <source>
        <strain evidence="1 2">CC60</strain>
    </source>
</reference>
<proteinExistence type="predicted"/>
<comment type="caution">
    <text evidence="1">The sequence shown here is derived from an EMBL/GenBank/DDBJ whole genome shotgun (WGS) entry which is preliminary data.</text>
</comment>
<accession>A0ABT9SV19</accession>
<protein>
    <submittedName>
        <fullName evidence="1">Uncharacterized protein</fullName>
    </submittedName>
</protein>